<feature type="non-terminal residue" evidence="7">
    <location>
        <position position="143"/>
    </location>
</feature>
<evidence type="ECO:0000313" key="8">
    <source>
        <dbReference type="Proteomes" id="UP001529510"/>
    </source>
</evidence>
<evidence type="ECO:0000256" key="3">
    <source>
        <dbReference type="ARBA" id="ARBA00022989"/>
    </source>
</evidence>
<dbReference type="PANTHER" id="PTHR24026">
    <property type="entry name" value="FAT ATYPICAL CADHERIN-RELATED"/>
    <property type="match status" value="1"/>
</dbReference>
<sequence length="143" mass="15530">DADAGSNGWLQYRLDSGAQDRFIVDALSGAVVVGNATLDREERSSYRLVVIATDRGTPPLSGTATLTVVLDDVNDSRPRFIRPVQTISVNESTPPGEVIATLTAEDPDLRPRLEYYIISVEAKDDGNNPVDGLQQSFGIDFYT</sequence>
<comment type="subcellular location">
    <subcellularLocation>
        <location evidence="1">Membrane</location>
    </subcellularLocation>
</comment>
<keyword evidence="3" id="KW-1133">Transmembrane helix</keyword>
<evidence type="ECO:0000313" key="7">
    <source>
        <dbReference type="EMBL" id="KAL0178523.1"/>
    </source>
</evidence>
<keyword evidence="4" id="KW-0472">Membrane</keyword>
<proteinExistence type="predicted"/>
<dbReference type="Gene3D" id="2.60.40.60">
    <property type="entry name" value="Cadherins"/>
    <property type="match status" value="2"/>
</dbReference>
<keyword evidence="2" id="KW-0812">Transmembrane</keyword>
<dbReference type="EMBL" id="JAMKFB020000013">
    <property type="protein sequence ID" value="KAL0178523.1"/>
    <property type="molecule type" value="Genomic_DNA"/>
</dbReference>
<feature type="non-terminal residue" evidence="7">
    <location>
        <position position="1"/>
    </location>
</feature>
<dbReference type="PROSITE" id="PS50268">
    <property type="entry name" value="CADHERIN_2"/>
    <property type="match status" value="1"/>
</dbReference>
<dbReference type="AlphaFoldDB" id="A0ABD0PWV6"/>
<keyword evidence="5" id="KW-0106">Calcium</keyword>
<accession>A0ABD0PWV6</accession>
<evidence type="ECO:0000256" key="2">
    <source>
        <dbReference type="ARBA" id="ARBA00022692"/>
    </source>
</evidence>
<keyword evidence="8" id="KW-1185">Reference proteome</keyword>
<dbReference type="InterPro" id="IPR002126">
    <property type="entry name" value="Cadherin-like_dom"/>
</dbReference>
<reference evidence="7 8" key="1">
    <citation type="submission" date="2024-05" db="EMBL/GenBank/DDBJ databases">
        <title>Genome sequencing and assembly of Indian major carp, Cirrhinus mrigala (Hamilton, 1822).</title>
        <authorList>
            <person name="Mohindra V."/>
            <person name="Chowdhury L.M."/>
            <person name="Lal K."/>
            <person name="Jena J.K."/>
        </authorList>
    </citation>
    <scope>NUCLEOTIDE SEQUENCE [LARGE SCALE GENOMIC DNA]</scope>
    <source>
        <strain evidence="7">CM1030</strain>
        <tissue evidence="7">Blood</tissue>
    </source>
</reference>
<feature type="domain" description="Cadherin" evidence="6">
    <location>
        <begin position="1"/>
        <end position="80"/>
    </location>
</feature>
<evidence type="ECO:0000256" key="4">
    <source>
        <dbReference type="ARBA" id="ARBA00023136"/>
    </source>
</evidence>
<dbReference type="Proteomes" id="UP001529510">
    <property type="component" value="Unassembled WGS sequence"/>
</dbReference>
<name>A0ABD0PWV6_CIRMR</name>
<dbReference type="Pfam" id="PF00028">
    <property type="entry name" value="Cadherin"/>
    <property type="match status" value="1"/>
</dbReference>
<evidence type="ECO:0000256" key="1">
    <source>
        <dbReference type="ARBA" id="ARBA00004370"/>
    </source>
</evidence>
<gene>
    <name evidence="7" type="ORF">M9458_027417</name>
</gene>
<evidence type="ECO:0000259" key="6">
    <source>
        <dbReference type="PROSITE" id="PS50268"/>
    </source>
</evidence>
<comment type="caution">
    <text evidence="7">The sequence shown here is derived from an EMBL/GenBank/DDBJ whole genome shotgun (WGS) entry which is preliminary data.</text>
</comment>
<dbReference type="PRINTS" id="PR00205">
    <property type="entry name" value="CADHERIN"/>
</dbReference>
<dbReference type="SMART" id="SM00112">
    <property type="entry name" value="CA"/>
    <property type="match status" value="1"/>
</dbReference>
<dbReference type="FunFam" id="2.60.40.60:FF:000092">
    <property type="entry name" value="Protocadherin 8"/>
    <property type="match status" value="1"/>
</dbReference>
<dbReference type="SUPFAM" id="SSF49313">
    <property type="entry name" value="Cadherin-like"/>
    <property type="match status" value="2"/>
</dbReference>
<dbReference type="GO" id="GO:0016020">
    <property type="term" value="C:membrane"/>
    <property type="evidence" value="ECO:0007669"/>
    <property type="project" value="UniProtKB-SubCell"/>
</dbReference>
<dbReference type="InterPro" id="IPR015919">
    <property type="entry name" value="Cadherin-like_sf"/>
</dbReference>
<evidence type="ECO:0000256" key="5">
    <source>
        <dbReference type="PROSITE-ProRule" id="PRU00043"/>
    </source>
</evidence>
<dbReference type="GO" id="GO:0005509">
    <property type="term" value="F:calcium ion binding"/>
    <property type="evidence" value="ECO:0007669"/>
    <property type="project" value="UniProtKB-UniRule"/>
</dbReference>
<dbReference type="CDD" id="cd11304">
    <property type="entry name" value="Cadherin_repeat"/>
    <property type="match status" value="2"/>
</dbReference>
<protein>
    <recommendedName>
        <fullName evidence="6">Cadherin domain-containing protein</fullName>
    </recommendedName>
</protein>
<organism evidence="7 8">
    <name type="scientific">Cirrhinus mrigala</name>
    <name type="common">Mrigala</name>
    <dbReference type="NCBI Taxonomy" id="683832"/>
    <lineage>
        <taxon>Eukaryota</taxon>
        <taxon>Metazoa</taxon>
        <taxon>Chordata</taxon>
        <taxon>Craniata</taxon>
        <taxon>Vertebrata</taxon>
        <taxon>Euteleostomi</taxon>
        <taxon>Actinopterygii</taxon>
        <taxon>Neopterygii</taxon>
        <taxon>Teleostei</taxon>
        <taxon>Ostariophysi</taxon>
        <taxon>Cypriniformes</taxon>
        <taxon>Cyprinidae</taxon>
        <taxon>Labeoninae</taxon>
        <taxon>Labeonini</taxon>
        <taxon>Cirrhinus</taxon>
    </lineage>
</organism>